<dbReference type="PANTHER" id="PTHR24092:SF150">
    <property type="entry name" value="PHOSPHOLIPID-TRANSPORTING ATPASE"/>
    <property type="match status" value="1"/>
</dbReference>
<reference evidence="10 11" key="1">
    <citation type="journal article" date="2020" name="bioRxiv">
        <title>Metabolic contributions of an alphaproteobacterial endosymbiont in the apicomplexan Cardiosporidium cionae.</title>
        <authorList>
            <person name="Hunter E.S."/>
            <person name="Paight C.J."/>
            <person name="Lane C.E."/>
        </authorList>
    </citation>
    <scope>NUCLEOTIDE SEQUENCE [LARGE SCALE GENOMIC DNA]</scope>
    <source>
        <strain evidence="10">ESH_2018</strain>
    </source>
</reference>
<dbReference type="InterPro" id="IPR036412">
    <property type="entry name" value="HAD-like_sf"/>
</dbReference>
<protein>
    <submittedName>
        <fullName evidence="10">Proton ATPase</fullName>
    </submittedName>
</protein>
<feature type="transmembrane region" description="Helical" evidence="7">
    <location>
        <begin position="323"/>
        <end position="350"/>
    </location>
</feature>
<sequence>MDTAKDVERCQTPYQGLSRHLQTNSVDDSEEILLKQHPFAIGKLLQGYLNALFTNFNRAETNRIRTAKYNIFTLIPMTIFYQLLRFGNFYFLIIAFLQLIPAISDTNGIPTYGFPIAIVILLATIREFFQDSQRHRSDREENMQLVNVCKGRSIIQKKWQDLKIGDVVKVYASEHFPADLLLLNCADKYGICNIETKNVDGETNLKHKHCLPDLSNIFTDDCTAGIAMVDIFYEPSCSDILRFNGIAKLTSPGKSTNDDSSEMHEVENTTRNLTLDEKQFLLRGASLVSTKWVYGCVLYIGHKTRLLASSKTIPPNKKSRLDLLYSSHVVLIALFQFIFLVVQASIALVWNLGNESQVQLLLSGNTFQSAAFFFKSIGSSFILTAAMIPAELLILWEFNRWLQGRAINRNPELSVEAGESAQARAKDLIEEMGNISHVYTDKTGTLTKNLMCLQCIGMGSTAQFGFKQWTARRSLLSQNVPELRDLFQKMYEEASNQTGNDEELVINQECQRRSSCSNLGEVEVESILSFSLTSQQNFRLLLLIFSLCHTVCVTQPSKDESDDFLPKHDGKSKEFDPSITILKPLSGSVSTPVYEASSPDELAIVTAASQIGFEFIARPTLTTCEVRVVSPLCIYLCKDVIHECALASKHYSEKDDTLHEGNGYSLLFPLLTVMDFDSARKRTTVVTRDLNGKILLLCKGADSSLLQIISPDNRNVSSILGQVEKFASAGLRTMLFGYKYLKQSDFDNFLIVYRQAKTLRGKEGNAAVTRAFESIEKGLIILGCTGIEDGLQENVPDVIQNLREAGIKIWMLTGDRMETAENIARSINLMNENTCSVLINETDQNKLSAKLSSLERSIGLAALFNETDKKWWSEIDWELLGIKLQELNNTEEQQPELTDVLDFLRRMKRSSDVVESEIDARVEASDAYAVDSSSPKFESYFLGNVAEMHDFSITSAVPANFSSRKRLSLPLFSPDRQMKHKQQQVAFSASHIPDNKRKRQLKPVTMQLSSLLKEITSKDNQTLQSTDFLTAYRSFAVLITGDSFEALRKDLNLKIRFYSLCRHAASVVACRLTPDQKAILIKENSAFNPRSSSLAIGDGANDVDMILAANVGVGIIGKEGVEAARASDFSIRKFHHIRTLLFVHGRETLRRSCFLIYFCVFRGAYSILIIAFYNYFNLFSNTDIWNLWAKQFMTTLFVSLPVFVVVAYDVYVPHEILVAAPAFYRIKPSSLWPYTESKFIQSCKSRIKKTFNRLCRWVKQSVPFLSFSSKKLKYFYLWIYRCWYIRSQPHHCSCCGWSCLFLWFGFAFWVAIVQLFCILFGLTGPIFPVVGLEFGFPTVGVESLFVAVHPLYVLTAILIPAYFAHTWFTITHIVIWGELFLYFAVSVAISFMQPIRTVEGGQPIFGSFLQVHLSLQFYLMLLIALLASFFPLLFFSGWQNFFKPTMEQELIENLRNGKQVTARHAYPSKKLYFSSKIGHETRGYGFAIEPKDPLAGLIQEAVVAQRKEP</sequence>
<dbReference type="InterPro" id="IPR032631">
    <property type="entry name" value="P-type_ATPase_N"/>
</dbReference>
<dbReference type="PROSITE" id="PS00154">
    <property type="entry name" value="ATPASE_E1_E2"/>
    <property type="match status" value="1"/>
</dbReference>
<dbReference type="Gene3D" id="3.40.1110.10">
    <property type="entry name" value="Calcium-transporting ATPase, cytoplasmic domain N"/>
    <property type="match status" value="1"/>
</dbReference>
<evidence type="ECO:0000259" key="8">
    <source>
        <dbReference type="Pfam" id="PF16209"/>
    </source>
</evidence>
<evidence type="ECO:0000259" key="9">
    <source>
        <dbReference type="Pfam" id="PF16212"/>
    </source>
</evidence>
<keyword evidence="2 7" id="KW-0812">Transmembrane</keyword>
<evidence type="ECO:0000313" key="11">
    <source>
        <dbReference type="Proteomes" id="UP000823046"/>
    </source>
</evidence>
<dbReference type="InterPro" id="IPR008250">
    <property type="entry name" value="ATPase_P-typ_transduc_dom_A_sf"/>
</dbReference>
<dbReference type="Gene3D" id="2.70.150.10">
    <property type="entry name" value="Calcium-transporting ATPase, cytoplasmic transduction domain A"/>
    <property type="match status" value="1"/>
</dbReference>
<dbReference type="Proteomes" id="UP000823046">
    <property type="component" value="Unassembled WGS sequence"/>
</dbReference>
<dbReference type="InterPro" id="IPR023298">
    <property type="entry name" value="ATPase_P-typ_TM_dom_sf"/>
</dbReference>
<feature type="transmembrane region" description="Helical" evidence="7">
    <location>
        <begin position="370"/>
        <end position="396"/>
    </location>
</feature>
<dbReference type="Pfam" id="PF13246">
    <property type="entry name" value="Cation_ATPase"/>
    <property type="match status" value="1"/>
</dbReference>
<feature type="transmembrane region" description="Helical" evidence="7">
    <location>
        <begin position="1154"/>
        <end position="1176"/>
    </location>
</feature>
<organism evidence="10 11">
    <name type="scientific">Cardiosporidium cionae</name>
    <dbReference type="NCBI Taxonomy" id="476202"/>
    <lineage>
        <taxon>Eukaryota</taxon>
        <taxon>Sar</taxon>
        <taxon>Alveolata</taxon>
        <taxon>Apicomplexa</taxon>
        <taxon>Aconoidasida</taxon>
        <taxon>Nephromycida</taxon>
        <taxon>Cardiosporidium</taxon>
    </lineage>
</organism>
<feature type="domain" description="P-type ATPase C-terminal" evidence="9">
    <location>
        <begin position="1124"/>
        <end position="1228"/>
    </location>
</feature>
<feature type="transmembrane region" description="Helical" evidence="7">
    <location>
        <begin position="109"/>
        <end position="129"/>
    </location>
</feature>
<keyword evidence="11" id="KW-1185">Reference proteome</keyword>
<dbReference type="SUPFAM" id="SSF81665">
    <property type="entry name" value="Calcium ATPase, transmembrane domain M"/>
    <property type="match status" value="1"/>
</dbReference>
<feature type="transmembrane region" description="Helical" evidence="7">
    <location>
        <begin position="1300"/>
        <end position="1323"/>
    </location>
</feature>
<gene>
    <name evidence="10" type="ORF">IE077_000108</name>
</gene>
<dbReference type="SUPFAM" id="SSF81660">
    <property type="entry name" value="Metal cation-transporting ATPase, ATP-binding domain N"/>
    <property type="match status" value="1"/>
</dbReference>
<keyword evidence="6 7" id="KW-0472">Membrane</keyword>
<feature type="transmembrane region" description="Helical" evidence="7">
    <location>
        <begin position="1343"/>
        <end position="1363"/>
    </location>
</feature>
<evidence type="ECO:0000256" key="2">
    <source>
        <dbReference type="ARBA" id="ARBA00022692"/>
    </source>
</evidence>
<evidence type="ECO:0000256" key="6">
    <source>
        <dbReference type="ARBA" id="ARBA00023136"/>
    </source>
</evidence>
<keyword evidence="3" id="KW-0479">Metal-binding</keyword>
<comment type="subcellular location">
    <subcellularLocation>
        <location evidence="1">Membrane</location>
        <topology evidence="1">Multi-pass membrane protein</topology>
    </subcellularLocation>
</comment>
<name>A0ABQ7JDF1_9APIC</name>
<dbReference type="InterPro" id="IPR023299">
    <property type="entry name" value="ATPase_P-typ_cyto_dom_N"/>
</dbReference>
<dbReference type="SUPFAM" id="SSF81653">
    <property type="entry name" value="Calcium ATPase, transduction domain A"/>
    <property type="match status" value="1"/>
</dbReference>
<proteinExistence type="predicted"/>
<evidence type="ECO:0000256" key="7">
    <source>
        <dbReference type="SAM" id="Phobius"/>
    </source>
</evidence>
<feature type="transmembrane region" description="Helical" evidence="7">
    <location>
        <begin position="1415"/>
        <end position="1438"/>
    </location>
</feature>
<dbReference type="Gene3D" id="3.40.50.1000">
    <property type="entry name" value="HAD superfamily/HAD-like"/>
    <property type="match status" value="2"/>
</dbReference>
<evidence type="ECO:0000313" key="10">
    <source>
        <dbReference type="EMBL" id="KAF8822028.1"/>
    </source>
</evidence>
<dbReference type="Pfam" id="PF16212">
    <property type="entry name" value="PhoLip_ATPase_C"/>
    <property type="match status" value="1"/>
</dbReference>
<dbReference type="EMBL" id="JADAQX010000096">
    <property type="protein sequence ID" value="KAF8822028.1"/>
    <property type="molecule type" value="Genomic_DNA"/>
</dbReference>
<evidence type="ECO:0000256" key="3">
    <source>
        <dbReference type="ARBA" id="ARBA00022723"/>
    </source>
</evidence>
<dbReference type="InterPro" id="IPR032630">
    <property type="entry name" value="P_typ_ATPase_c"/>
</dbReference>
<evidence type="ECO:0000256" key="1">
    <source>
        <dbReference type="ARBA" id="ARBA00004141"/>
    </source>
</evidence>
<dbReference type="InterPro" id="IPR018303">
    <property type="entry name" value="ATPase_P-typ_P_site"/>
</dbReference>
<dbReference type="SUPFAM" id="SSF56784">
    <property type="entry name" value="HAD-like"/>
    <property type="match status" value="1"/>
</dbReference>
<dbReference type="PANTHER" id="PTHR24092">
    <property type="entry name" value="PROBABLE PHOSPHOLIPID-TRANSPORTING ATPASE"/>
    <property type="match status" value="1"/>
</dbReference>
<evidence type="ECO:0000256" key="5">
    <source>
        <dbReference type="ARBA" id="ARBA00022989"/>
    </source>
</evidence>
<evidence type="ECO:0000256" key="4">
    <source>
        <dbReference type="ARBA" id="ARBA00022842"/>
    </source>
</evidence>
<dbReference type="InterPro" id="IPR023214">
    <property type="entry name" value="HAD_sf"/>
</dbReference>
<feature type="domain" description="P-type ATPase N-terminal" evidence="8">
    <location>
        <begin position="61"/>
        <end position="111"/>
    </location>
</feature>
<accession>A0ABQ7JDF1</accession>
<dbReference type="Pfam" id="PF16209">
    <property type="entry name" value="PhoLip_ATPase_N"/>
    <property type="match status" value="1"/>
</dbReference>
<keyword evidence="5 7" id="KW-1133">Transmembrane helix</keyword>
<comment type="caution">
    <text evidence="10">The sequence shown here is derived from an EMBL/GenBank/DDBJ whole genome shotgun (WGS) entry which is preliminary data.</text>
</comment>
<keyword evidence="4" id="KW-0460">Magnesium</keyword>
<feature type="transmembrane region" description="Helical" evidence="7">
    <location>
        <begin position="1375"/>
        <end position="1395"/>
    </location>
</feature>